<dbReference type="EMBL" id="FOCG01000001">
    <property type="protein sequence ID" value="SEM60048.1"/>
    <property type="molecule type" value="Genomic_DNA"/>
</dbReference>
<keyword evidence="1" id="KW-1133">Transmembrane helix</keyword>
<reference evidence="2 3" key="1">
    <citation type="submission" date="2016-10" db="EMBL/GenBank/DDBJ databases">
        <authorList>
            <person name="de Groot N.N."/>
        </authorList>
    </citation>
    <scope>NUCLEOTIDE SEQUENCE [LARGE SCALE GENOMIC DNA]</scope>
    <source>
        <strain evidence="2 3">CGMCC 1.5070</strain>
    </source>
</reference>
<dbReference type="InterPro" id="IPR025664">
    <property type="entry name" value="Spore_III_AC/AD"/>
</dbReference>
<evidence type="ECO:0000313" key="2">
    <source>
        <dbReference type="EMBL" id="SEM60048.1"/>
    </source>
</evidence>
<dbReference type="Pfam" id="PF06686">
    <property type="entry name" value="SpoIIIAC"/>
    <property type="match status" value="2"/>
</dbReference>
<dbReference type="STRING" id="474960.SAMN05216180_0792"/>
<sequence length="129" mass="13731">MDIITIVGVGIIGAALAVLFKQYKPEYSLAVSLIVGVIIFAVVADSLTPVLDQLNLLLDNTQMPREYIEILIKSLGICFITQIACDTCKDAGQGAISSKLEIAGKLAILLISLPLFQALLSIVTTLLTV</sequence>
<accession>A0A1H7ZR66</accession>
<dbReference type="RefSeq" id="WP_162840787.1">
    <property type="nucleotide sequence ID" value="NZ_FOCG01000001.1"/>
</dbReference>
<dbReference type="AlphaFoldDB" id="A0A1H7ZR66"/>
<keyword evidence="1" id="KW-0472">Membrane</keyword>
<evidence type="ECO:0000256" key="1">
    <source>
        <dbReference type="SAM" id="Phobius"/>
    </source>
</evidence>
<evidence type="ECO:0000313" key="3">
    <source>
        <dbReference type="Proteomes" id="UP000199158"/>
    </source>
</evidence>
<organism evidence="2 3">
    <name type="scientific">Hydrogenoanaerobacterium saccharovorans</name>
    <dbReference type="NCBI Taxonomy" id="474960"/>
    <lineage>
        <taxon>Bacteria</taxon>
        <taxon>Bacillati</taxon>
        <taxon>Bacillota</taxon>
        <taxon>Clostridia</taxon>
        <taxon>Eubacteriales</taxon>
        <taxon>Oscillospiraceae</taxon>
        <taxon>Hydrogenoanaerobacterium</taxon>
    </lineage>
</organism>
<feature type="transmembrane region" description="Helical" evidence="1">
    <location>
        <begin position="106"/>
        <end position="127"/>
    </location>
</feature>
<keyword evidence="1" id="KW-0812">Transmembrane</keyword>
<gene>
    <name evidence="2" type="ORF">SAMN05216180_0792</name>
</gene>
<feature type="transmembrane region" description="Helical" evidence="1">
    <location>
        <begin position="6"/>
        <end position="23"/>
    </location>
</feature>
<dbReference type="Proteomes" id="UP000199158">
    <property type="component" value="Unassembled WGS sequence"/>
</dbReference>
<name>A0A1H7ZR66_9FIRM</name>
<feature type="transmembrane region" description="Helical" evidence="1">
    <location>
        <begin position="30"/>
        <end position="47"/>
    </location>
</feature>
<keyword evidence="3" id="KW-1185">Reference proteome</keyword>
<proteinExistence type="predicted"/>
<protein>
    <submittedName>
        <fullName evidence="2">Stage III sporulation protein AD</fullName>
    </submittedName>
</protein>